<proteinExistence type="predicted"/>
<dbReference type="AlphaFoldDB" id="A0AA39N349"/>
<keyword evidence="3" id="KW-1185">Reference proteome</keyword>
<feature type="compositionally biased region" description="Pro residues" evidence="1">
    <location>
        <begin position="159"/>
        <end position="177"/>
    </location>
</feature>
<reference evidence="2" key="1">
    <citation type="submission" date="2023-06" db="EMBL/GenBank/DDBJ databases">
        <authorList>
            <consortium name="Lawrence Berkeley National Laboratory"/>
            <person name="Ahrendt S."/>
            <person name="Sahu N."/>
            <person name="Indic B."/>
            <person name="Wong-Bajracharya J."/>
            <person name="Merenyi Z."/>
            <person name="Ke H.-M."/>
            <person name="Monk M."/>
            <person name="Kocsube S."/>
            <person name="Drula E."/>
            <person name="Lipzen A."/>
            <person name="Balint B."/>
            <person name="Henrissat B."/>
            <person name="Andreopoulos B."/>
            <person name="Martin F.M."/>
            <person name="Harder C.B."/>
            <person name="Rigling D."/>
            <person name="Ford K.L."/>
            <person name="Foster G.D."/>
            <person name="Pangilinan J."/>
            <person name="Papanicolaou A."/>
            <person name="Barry K."/>
            <person name="LaButti K."/>
            <person name="Viragh M."/>
            <person name="Koriabine M."/>
            <person name="Yan M."/>
            <person name="Riley R."/>
            <person name="Champramary S."/>
            <person name="Plett K.L."/>
            <person name="Tsai I.J."/>
            <person name="Slot J."/>
            <person name="Sipos G."/>
            <person name="Plett J."/>
            <person name="Nagy L.G."/>
            <person name="Grigoriev I.V."/>
        </authorList>
    </citation>
    <scope>NUCLEOTIDE SEQUENCE</scope>
    <source>
        <strain evidence="2">CCBAS 213</strain>
    </source>
</reference>
<feature type="region of interest" description="Disordered" evidence="1">
    <location>
        <begin position="33"/>
        <end position="78"/>
    </location>
</feature>
<protein>
    <submittedName>
        <fullName evidence="2">Uncharacterized protein</fullName>
    </submittedName>
</protein>
<accession>A0AA39N349</accession>
<dbReference type="RefSeq" id="XP_060329154.1">
    <property type="nucleotide sequence ID" value="XM_060477646.1"/>
</dbReference>
<evidence type="ECO:0000313" key="3">
    <source>
        <dbReference type="Proteomes" id="UP001175211"/>
    </source>
</evidence>
<gene>
    <name evidence="2" type="ORF">EV420DRAFT_1644427</name>
</gene>
<evidence type="ECO:0000256" key="1">
    <source>
        <dbReference type="SAM" id="MobiDB-lite"/>
    </source>
</evidence>
<organism evidence="2 3">
    <name type="scientific">Armillaria tabescens</name>
    <name type="common">Ringless honey mushroom</name>
    <name type="synonym">Agaricus tabescens</name>
    <dbReference type="NCBI Taxonomy" id="1929756"/>
    <lineage>
        <taxon>Eukaryota</taxon>
        <taxon>Fungi</taxon>
        <taxon>Dikarya</taxon>
        <taxon>Basidiomycota</taxon>
        <taxon>Agaricomycotina</taxon>
        <taxon>Agaricomycetes</taxon>
        <taxon>Agaricomycetidae</taxon>
        <taxon>Agaricales</taxon>
        <taxon>Marasmiineae</taxon>
        <taxon>Physalacriaceae</taxon>
        <taxon>Desarmillaria</taxon>
    </lineage>
</organism>
<feature type="compositionally biased region" description="Basic residues" evidence="1">
    <location>
        <begin position="54"/>
        <end position="71"/>
    </location>
</feature>
<sequence length="226" mass="25426">MTEYDYSLEAVQAYHAKLQGVRRWVNRTNESQLTNPFTSVPTDAGSVAGDIPRSRSKHRNRKTSSRHRSKSRTPGVPIKPANYPYATHYYHSQYRLPNYPAHYVAEMPPPLPFTPPFVSAAQYIPNQSYSRPVVPIVYAQGHAVPPQRSASRKQHQYAPAPPLPPPLRTSPKTPSPPASYALTPKRSALSRFLDKITGGARKASSRPNSPAPDTKKRHHRERRNSF</sequence>
<evidence type="ECO:0000313" key="2">
    <source>
        <dbReference type="EMBL" id="KAK0455644.1"/>
    </source>
</evidence>
<name>A0AA39N349_ARMTA</name>
<dbReference type="EMBL" id="JAUEPS010000024">
    <property type="protein sequence ID" value="KAK0455644.1"/>
    <property type="molecule type" value="Genomic_DNA"/>
</dbReference>
<dbReference type="GeneID" id="85361194"/>
<feature type="compositionally biased region" description="Basic residues" evidence="1">
    <location>
        <begin position="215"/>
        <end position="226"/>
    </location>
</feature>
<comment type="caution">
    <text evidence="2">The sequence shown here is derived from an EMBL/GenBank/DDBJ whole genome shotgun (WGS) entry which is preliminary data.</text>
</comment>
<feature type="region of interest" description="Disordered" evidence="1">
    <location>
        <begin position="144"/>
        <end position="226"/>
    </location>
</feature>
<dbReference type="Proteomes" id="UP001175211">
    <property type="component" value="Unassembled WGS sequence"/>
</dbReference>